<comment type="caution">
    <text evidence="1">The sequence shown here is derived from an EMBL/GenBank/DDBJ whole genome shotgun (WGS) entry which is preliminary data.</text>
</comment>
<dbReference type="Proteomes" id="UP000789920">
    <property type="component" value="Unassembled WGS sequence"/>
</dbReference>
<accession>A0ACA9S3A9</accession>
<proteinExistence type="predicted"/>
<feature type="non-terminal residue" evidence="1">
    <location>
        <position position="1"/>
    </location>
</feature>
<organism evidence="1 2">
    <name type="scientific">Racocetra persica</name>
    <dbReference type="NCBI Taxonomy" id="160502"/>
    <lineage>
        <taxon>Eukaryota</taxon>
        <taxon>Fungi</taxon>
        <taxon>Fungi incertae sedis</taxon>
        <taxon>Mucoromycota</taxon>
        <taxon>Glomeromycotina</taxon>
        <taxon>Glomeromycetes</taxon>
        <taxon>Diversisporales</taxon>
        <taxon>Gigasporaceae</taxon>
        <taxon>Racocetra</taxon>
    </lineage>
</organism>
<sequence length="102" mass="11137">DAYHIHIANNIPTIAASKFTTLNNKSNVSLGFSNYSTLIQQSFSSGTQSNSSSSEASETTYSDNTEESDYRVNNLSEKDGNFFFSPDGDNEVELPTDSIILP</sequence>
<reference evidence="1" key="1">
    <citation type="submission" date="2021-06" db="EMBL/GenBank/DDBJ databases">
        <authorList>
            <person name="Kallberg Y."/>
            <person name="Tangrot J."/>
            <person name="Rosling A."/>
        </authorList>
    </citation>
    <scope>NUCLEOTIDE SEQUENCE</scope>
    <source>
        <strain evidence="1">MA461A</strain>
    </source>
</reference>
<protein>
    <submittedName>
        <fullName evidence="1">7822_t:CDS:1</fullName>
    </submittedName>
</protein>
<evidence type="ECO:0000313" key="2">
    <source>
        <dbReference type="Proteomes" id="UP000789920"/>
    </source>
</evidence>
<gene>
    <name evidence="1" type="ORF">RPERSI_LOCUS26440</name>
</gene>
<keyword evidence="2" id="KW-1185">Reference proteome</keyword>
<dbReference type="EMBL" id="CAJVQC010090262">
    <property type="protein sequence ID" value="CAG8825251.1"/>
    <property type="molecule type" value="Genomic_DNA"/>
</dbReference>
<name>A0ACA9S3A9_9GLOM</name>
<feature type="non-terminal residue" evidence="1">
    <location>
        <position position="102"/>
    </location>
</feature>
<evidence type="ECO:0000313" key="1">
    <source>
        <dbReference type="EMBL" id="CAG8825251.1"/>
    </source>
</evidence>